<protein>
    <submittedName>
        <fullName evidence="3">Glycosyltransferase</fullName>
    </submittedName>
</protein>
<feature type="compositionally biased region" description="Basic and acidic residues" evidence="1">
    <location>
        <begin position="18"/>
        <end position="29"/>
    </location>
</feature>
<keyword evidence="4" id="KW-1185">Reference proteome</keyword>
<accession>A0A7J7D7J2</accession>
<keyword evidence="3" id="KW-0808">Transferase</keyword>
<gene>
    <name evidence="3" type="ORF">HS088_TW09G00055</name>
</gene>
<feature type="region of interest" description="Disordered" evidence="1">
    <location>
        <begin position="1"/>
        <end position="29"/>
    </location>
</feature>
<keyword evidence="2" id="KW-1133">Transmembrane helix</keyword>
<dbReference type="Proteomes" id="UP000593562">
    <property type="component" value="Unassembled WGS sequence"/>
</dbReference>
<dbReference type="EMBL" id="JAAARO010000009">
    <property type="protein sequence ID" value="KAF5742016.1"/>
    <property type="molecule type" value="Genomic_DNA"/>
</dbReference>
<evidence type="ECO:0000256" key="1">
    <source>
        <dbReference type="SAM" id="MobiDB-lite"/>
    </source>
</evidence>
<organism evidence="3 4">
    <name type="scientific">Tripterygium wilfordii</name>
    <name type="common">Thunder God vine</name>
    <dbReference type="NCBI Taxonomy" id="458696"/>
    <lineage>
        <taxon>Eukaryota</taxon>
        <taxon>Viridiplantae</taxon>
        <taxon>Streptophyta</taxon>
        <taxon>Embryophyta</taxon>
        <taxon>Tracheophyta</taxon>
        <taxon>Spermatophyta</taxon>
        <taxon>Magnoliopsida</taxon>
        <taxon>eudicotyledons</taxon>
        <taxon>Gunneridae</taxon>
        <taxon>Pentapetalae</taxon>
        <taxon>rosids</taxon>
        <taxon>fabids</taxon>
        <taxon>Celastrales</taxon>
        <taxon>Celastraceae</taxon>
        <taxon>Tripterygium</taxon>
    </lineage>
</organism>
<keyword evidence="2" id="KW-0472">Membrane</keyword>
<feature type="compositionally biased region" description="Low complexity" evidence="1">
    <location>
        <begin position="1"/>
        <end position="15"/>
    </location>
</feature>
<evidence type="ECO:0000313" key="4">
    <source>
        <dbReference type="Proteomes" id="UP000593562"/>
    </source>
</evidence>
<evidence type="ECO:0000256" key="2">
    <source>
        <dbReference type="SAM" id="Phobius"/>
    </source>
</evidence>
<feature type="transmembrane region" description="Helical" evidence="2">
    <location>
        <begin position="135"/>
        <end position="152"/>
    </location>
</feature>
<dbReference type="GO" id="GO:0016740">
    <property type="term" value="F:transferase activity"/>
    <property type="evidence" value="ECO:0007669"/>
    <property type="project" value="UniProtKB-KW"/>
</dbReference>
<sequence>MPPTSISNSITNGTSFKNLDESKKKEKNSVERIEEGLARARAAIVEASLIKKNYNYTWEKQHVYFPRGSIYRNPYAFHQSHIEMEKRFKVWVYREGELPLAHGGPTNDIYSIEGQFMSEMESENSRFIARNPDEAHAFLIPISVVNIISYLYKPLVTTNETSCSAWFLIMLMLLLRSILIGTEAVVLIISFFLVMIGHQIFQRLILRSTSISLELCAMPTQQKVLSPREMSQYQKSTSLAES</sequence>
<reference evidence="3 4" key="1">
    <citation type="journal article" date="2020" name="Nat. Commun.">
        <title>Genome of Tripterygium wilfordii and identification of cytochrome P450 involved in triptolide biosynthesis.</title>
        <authorList>
            <person name="Tu L."/>
            <person name="Su P."/>
            <person name="Zhang Z."/>
            <person name="Gao L."/>
            <person name="Wang J."/>
            <person name="Hu T."/>
            <person name="Zhou J."/>
            <person name="Zhang Y."/>
            <person name="Zhao Y."/>
            <person name="Liu Y."/>
            <person name="Song Y."/>
            <person name="Tong Y."/>
            <person name="Lu Y."/>
            <person name="Yang J."/>
            <person name="Xu C."/>
            <person name="Jia M."/>
            <person name="Peters R.J."/>
            <person name="Huang L."/>
            <person name="Gao W."/>
        </authorList>
    </citation>
    <scope>NUCLEOTIDE SEQUENCE [LARGE SCALE GENOMIC DNA]</scope>
    <source>
        <strain evidence="4">cv. XIE 37</strain>
        <tissue evidence="3">Leaf</tissue>
    </source>
</reference>
<feature type="transmembrane region" description="Helical" evidence="2">
    <location>
        <begin position="164"/>
        <end position="197"/>
    </location>
</feature>
<dbReference type="AlphaFoldDB" id="A0A7J7D7J2"/>
<proteinExistence type="predicted"/>
<dbReference type="InParanoid" id="A0A7J7D7J2"/>
<name>A0A7J7D7J2_TRIWF</name>
<keyword evidence="2" id="KW-0812">Transmembrane</keyword>
<evidence type="ECO:0000313" key="3">
    <source>
        <dbReference type="EMBL" id="KAF5742016.1"/>
    </source>
</evidence>
<comment type="caution">
    <text evidence="3">The sequence shown here is derived from an EMBL/GenBank/DDBJ whole genome shotgun (WGS) entry which is preliminary data.</text>
</comment>